<dbReference type="InterPro" id="IPR022551">
    <property type="entry name" value="BrxC"/>
</dbReference>
<dbReference type="RefSeq" id="WP_204400704.1">
    <property type="nucleotide sequence ID" value="NZ_JAFBEE010000004.1"/>
</dbReference>
<gene>
    <name evidence="1" type="ORF">JOC73_000949</name>
</gene>
<dbReference type="Gene3D" id="3.40.30.10">
    <property type="entry name" value="Glutaredoxin"/>
    <property type="match status" value="1"/>
</dbReference>
<evidence type="ECO:0000313" key="2">
    <source>
        <dbReference type="Proteomes" id="UP001314796"/>
    </source>
</evidence>
<reference evidence="1 2" key="1">
    <citation type="submission" date="2021-01" db="EMBL/GenBank/DDBJ databases">
        <title>Genomic Encyclopedia of Type Strains, Phase IV (KMG-IV): sequencing the most valuable type-strain genomes for metagenomic binning, comparative biology and taxonomic classification.</title>
        <authorList>
            <person name="Goeker M."/>
        </authorList>
    </citation>
    <scope>NUCLEOTIDE SEQUENCE [LARGE SCALE GENOMIC DNA]</scope>
    <source>
        <strain evidence="1 2">DSM 25890</strain>
    </source>
</reference>
<dbReference type="Pfam" id="PF11009">
    <property type="entry name" value="BrxC"/>
    <property type="match status" value="1"/>
</dbReference>
<dbReference type="EMBL" id="JAFBEE010000004">
    <property type="protein sequence ID" value="MBM7614438.1"/>
    <property type="molecule type" value="Genomic_DNA"/>
</dbReference>
<dbReference type="Proteomes" id="UP001314796">
    <property type="component" value="Unassembled WGS sequence"/>
</dbReference>
<proteinExistence type="predicted"/>
<sequence length="118" mass="13735">MAKKAKKIGTVEELEKLIKRSKKKPIFIFKHDAMLQESDDAYQEYLDYMEDTEEDIIFTVVYVREDVEASEGIEEILEVSHETPQLILLIDEEVAWDDSGDNINFDNISDVVNEYISE</sequence>
<protein>
    <submittedName>
        <fullName evidence="1">Bacillithiol system protein YtxJ</fullName>
    </submittedName>
</protein>
<keyword evidence="2" id="KW-1185">Reference proteome</keyword>
<comment type="caution">
    <text evidence="1">The sequence shown here is derived from an EMBL/GenBank/DDBJ whole genome shotgun (WGS) entry which is preliminary data.</text>
</comment>
<organism evidence="1 2">
    <name type="scientific">Alkaliphilus hydrothermalis</name>
    <dbReference type="NCBI Taxonomy" id="1482730"/>
    <lineage>
        <taxon>Bacteria</taxon>
        <taxon>Bacillati</taxon>
        <taxon>Bacillota</taxon>
        <taxon>Clostridia</taxon>
        <taxon>Peptostreptococcales</taxon>
        <taxon>Natronincolaceae</taxon>
        <taxon>Alkaliphilus</taxon>
    </lineage>
</organism>
<name>A0ABS2NNB7_9FIRM</name>
<accession>A0ABS2NNB7</accession>
<evidence type="ECO:0000313" key="1">
    <source>
        <dbReference type="EMBL" id="MBM7614438.1"/>
    </source>
</evidence>